<protein>
    <recommendedName>
        <fullName evidence="5">SH3 domain-containing protein</fullName>
    </recommendedName>
</protein>
<feature type="compositionally biased region" description="Basic and acidic residues" evidence="4">
    <location>
        <begin position="290"/>
        <end position="300"/>
    </location>
</feature>
<accession>A0AAD5Q7D3</accession>
<dbReference type="EMBL" id="JAKCXM010000116">
    <property type="protein sequence ID" value="KAJ0401859.1"/>
    <property type="molecule type" value="Genomic_DNA"/>
</dbReference>
<feature type="compositionally biased region" description="Basic residues" evidence="4">
    <location>
        <begin position="312"/>
        <end position="330"/>
    </location>
</feature>
<reference evidence="6" key="1">
    <citation type="submission" date="2021-12" db="EMBL/GenBank/DDBJ databases">
        <title>Prjna785345.</title>
        <authorList>
            <person name="Rujirawat T."/>
            <person name="Krajaejun T."/>
        </authorList>
    </citation>
    <scope>NUCLEOTIDE SEQUENCE</scope>
    <source>
        <strain evidence="6">Pi057C3</strain>
    </source>
</reference>
<organism evidence="6 7">
    <name type="scientific">Pythium insidiosum</name>
    <name type="common">Pythiosis disease agent</name>
    <dbReference type="NCBI Taxonomy" id="114742"/>
    <lineage>
        <taxon>Eukaryota</taxon>
        <taxon>Sar</taxon>
        <taxon>Stramenopiles</taxon>
        <taxon>Oomycota</taxon>
        <taxon>Peronosporomycetes</taxon>
        <taxon>Pythiales</taxon>
        <taxon>Pythiaceae</taxon>
        <taxon>Pythium</taxon>
    </lineage>
</organism>
<comment type="caution">
    <text evidence="6">The sequence shown here is derived from an EMBL/GenBank/DDBJ whole genome shotgun (WGS) entry which is preliminary data.</text>
</comment>
<gene>
    <name evidence="6" type="ORF">P43SY_007793</name>
</gene>
<feature type="compositionally biased region" description="Acidic residues" evidence="4">
    <location>
        <begin position="272"/>
        <end position="289"/>
    </location>
</feature>
<feature type="compositionally biased region" description="Basic and acidic residues" evidence="4">
    <location>
        <begin position="487"/>
        <end position="498"/>
    </location>
</feature>
<dbReference type="CDD" id="cd00174">
    <property type="entry name" value="SH3"/>
    <property type="match status" value="1"/>
</dbReference>
<sequence length="644" mass="75581">MSRAHGERPRYRQSHAQEQEPDDEPDDERASWIMQVVALYDYEPEAPDELEFREGDALRVLRVQDDGWWQGFLVHAPRRVGVFPSNYVQIQSQRPAPQRQRQRAEETPRRRRIQQHYEQQQQQQKARDDSDAWTPRESARPSSVLELKRRLAEAERAQQKAEEARRQVRRQVLVVVAEPAADPAREREQAERQRTTRRRVVRWRDDEDEGELHDDDDYDNGDDDDGSYYTQQRWRRDVRQQEEEDEDEDDEEEEKEEESAFESFRDARRYEDEADEGEELQDEDEEEQPLSERRARKPSDDAQGAAASRIARGYRQHRQRAGRTAARQRHASGVIAHSIERHVERRRRETREREEEEERHRAAAKAIQNWMVRAHAVQRQQREKREAAALLSIAQQEDDAARLVQHWFRRRRVYFQWLEHVERERVWASRQREAAARGREQADAEADARRRKEQEDAAEERSRKEREHAERTIRPAAAAAGAAAVEHVPRDEPEHVVKEQTSAAPIPSKREKKRVMKKEAVDLVKALVQQQLNDRLREHDDKMRELQHLVTRLQDVIRQQNALIQDTTDHVLELELEPSRRSVGLRAAASALPAIAAPQPPAVRTSGLKPPRQLDRAATRLPLIAPAQSGSTPQRLNQPTAMRR</sequence>
<dbReference type="InterPro" id="IPR036028">
    <property type="entry name" value="SH3-like_dom_sf"/>
</dbReference>
<feature type="domain" description="SH3" evidence="5">
    <location>
        <begin position="31"/>
        <end position="93"/>
    </location>
</feature>
<feature type="region of interest" description="Disordered" evidence="4">
    <location>
        <begin position="1"/>
        <end position="30"/>
    </location>
</feature>
<dbReference type="PANTHER" id="PTHR15735">
    <property type="entry name" value="FCH AND DOUBLE SH3 DOMAINS PROTEIN"/>
    <property type="match status" value="1"/>
</dbReference>
<keyword evidence="3" id="KW-0175">Coiled coil</keyword>
<feature type="compositionally biased region" description="Acidic residues" evidence="4">
    <location>
        <begin position="242"/>
        <end position="260"/>
    </location>
</feature>
<feature type="compositionally biased region" description="Basic and acidic residues" evidence="4">
    <location>
        <begin position="183"/>
        <end position="194"/>
    </location>
</feature>
<feature type="compositionally biased region" description="Basic and acidic residues" evidence="4">
    <location>
        <begin position="1"/>
        <end position="18"/>
    </location>
</feature>
<feature type="region of interest" description="Disordered" evidence="4">
    <location>
        <begin position="90"/>
        <end position="145"/>
    </location>
</feature>
<dbReference type="PROSITE" id="PS50002">
    <property type="entry name" value="SH3"/>
    <property type="match status" value="1"/>
</dbReference>
<feature type="compositionally biased region" description="Basic and acidic residues" evidence="4">
    <location>
        <begin position="338"/>
        <end position="361"/>
    </location>
</feature>
<feature type="compositionally biased region" description="Acidic residues" evidence="4">
    <location>
        <begin position="206"/>
        <end position="226"/>
    </location>
</feature>
<dbReference type="PANTHER" id="PTHR15735:SF21">
    <property type="entry name" value="PROTEIN NERVOUS WRECK"/>
    <property type="match status" value="1"/>
</dbReference>
<feature type="region of interest" description="Disordered" evidence="4">
    <location>
        <begin position="621"/>
        <end position="644"/>
    </location>
</feature>
<feature type="coiled-coil region" evidence="3">
    <location>
        <begin position="529"/>
        <end position="556"/>
    </location>
</feature>
<dbReference type="Proteomes" id="UP001209570">
    <property type="component" value="Unassembled WGS sequence"/>
</dbReference>
<feature type="region of interest" description="Disordered" evidence="4">
    <location>
        <begin position="180"/>
        <end position="361"/>
    </location>
</feature>
<evidence type="ECO:0000256" key="3">
    <source>
        <dbReference type="SAM" id="Coils"/>
    </source>
</evidence>
<keyword evidence="1 2" id="KW-0728">SH3 domain</keyword>
<evidence type="ECO:0000313" key="7">
    <source>
        <dbReference type="Proteomes" id="UP001209570"/>
    </source>
</evidence>
<evidence type="ECO:0000256" key="1">
    <source>
        <dbReference type="ARBA" id="ARBA00022443"/>
    </source>
</evidence>
<dbReference type="AlphaFoldDB" id="A0AAD5Q7D3"/>
<evidence type="ECO:0000256" key="2">
    <source>
        <dbReference type="PROSITE-ProRule" id="PRU00192"/>
    </source>
</evidence>
<evidence type="ECO:0000256" key="4">
    <source>
        <dbReference type="SAM" id="MobiDB-lite"/>
    </source>
</evidence>
<feature type="compositionally biased region" description="Low complexity" evidence="4">
    <location>
        <begin position="90"/>
        <end position="99"/>
    </location>
</feature>
<evidence type="ECO:0000313" key="6">
    <source>
        <dbReference type="EMBL" id="KAJ0401859.1"/>
    </source>
</evidence>
<feature type="compositionally biased region" description="Polar residues" evidence="4">
    <location>
        <begin position="628"/>
        <end position="644"/>
    </location>
</feature>
<dbReference type="Gene3D" id="2.30.30.40">
    <property type="entry name" value="SH3 Domains"/>
    <property type="match status" value="1"/>
</dbReference>
<dbReference type="SMART" id="SM00326">
    <property type="entry name" value="SH3"/>
    <property type="match status" value="1"/>
</dbReference>
<dbReference type="InterPro" id="IPR001452">
    <property type="entry name" value="SH3_domain"/>
</dbReference>
<keyword evidence="7" id="KW-1185">Reference proteome</keyword>
<feature type="region of interest" description="Disordered" evidence="4">
    <location>
        <begin position="435"/>
        <end position="471"/>
    </location>
</feature>
<feature type="region of interest" description="Disordered" evidence="4">
    <location>
        <begin position="487"/>
        <end position="513"/>
    </location>
</feature>
<dbReference type="SUPFAM" id="SSF50044">
    <property type="entry name" value="SH3-domain"/>
    <property type="match status" value="1"/>
</dbReference>
<name>A0AAD5Q7D3_PYTIN</name>
<dbReference type="PRINTS" id="PR00452">
    <property type="entry name" value="SH3DOMAIN"/>
</dbReference>
<evidence type="ECO:0000259" key="5">
    <source>
        <dbReference type="PROSITE" id="PS50002"/>
    </source>
</evidence>
<dbReference type="GO" id="GO:0030833">
    <property type="term" value="P:regulation of actin filament polymerization"/>
    <property type="evidence" value="ECO:0007669"/>
    <property type="project" value="TreeGrafter"/>
</dbReference>
<dbReference type="Pfam" id="PF00018">
    <property type="entry name" value="SH3_1"/>
    <property type="match status" value="1"/>
</dbReference>
<proteinExistence type="predicted"/>